<protein>
    <submittedName>
        <fullName evidence="2">Uncharacterized protein</fullName>
    </submittedName>
</protein>
<dbReference type="OMA" id="WRERSGH"/>
<gene>
    <name evidence="2" type="ORF">CONPUDRAFT_84501</name>
</gene>
<evidence type="ECO:0000313" key="3">
    <source>
        <dbReference type="Proteomes" id="UP000053558"/>
    </source>
</evidence>
<dbReference type="EMBL" id="JH711584">
    <property type="protein sequence ID" value="EIW77409.1"/>
    <property type="molecule type" value="Genomic_DNA"/>
</dbReference>
<evidence type="ECO:0000256" key="1">
    <source>
        <dbReference type="SAM" id="MobiDB-lite"/>
    </source>
</evidence>
<reference evidence="3" key="1">
    <citation type="journal article" date="2012" name="Science">
        <title>The Paleozoic origin of enzymatic lignin decomposition reconstructed from 31 fungal genomes.</title>
        <authorList>
            <person name="Floudas D."/>
            <person name="Binder M."/>
            <person name="Riley R."/>
            <person name="Barry K."/>
            <person name="Blanchette R.A."/>
            <person name="Henrissat B."/>
            <person name="Martinez A.T."/>
            <person name="Otillar R."/>
            <person name="Spatafora J.W."/>
            <person name="Yadav J.S."/>
            <person name="Aerts A."/>
            <person name="Benoit I."/>
            <person name="Boyd A."/>
            <person name="Carlson A."/>
            <person name="Copeland A."/>
            <person name="Coutinho P.M."/>
            <person name="de Vries R.P."/>
            <person name="Ferreira P."/>
            <person name="Findley K."/>
            <person name="Foster B."/>
            <person name="Gaskell J."/>
            <person name="Glotzer D."/>
            <person name="Gorecki P."/>
            <person name="Heitman J."/>
            <person name="Hesse C."/>
            <person name="Hori C."/>
            <person name="Igarashi K."/>
            <person name="Jurgens J.A."/>
            <person name="Kallen N."/>
            <person name="Kersten P."/>
            <person name="Kohler A."/>
            <person name="Kuees U."/>
            <person name="Kumar T.K.A."/>
            <person name="Kuo A."/>
            <person name="LaButti K."/>
            <person name="Larrondo L.F."/>
            <person name="Lindquist E."/>
            <person name="Ling A."/>
            <person name="Lombard V."/>
            <person name="Lucas S."/>
            <person name="Lundell T."/>
            <person name="Martin R."/>
            <person name="McLaughlin D.J."/>
            <person name="Morgenstern I."/>
            <person name="Morin E."/>
            <person name="Murat C."/>
            <person name="Nagy L.G."/>
            <person name="Nolan M."/>
            <person name="Ohm R.A."/>
            <person name="Patyshakuliyeva A."/>
            <person name="Rokas A."/>
            <person name="Ruiz-Duenas F.J."/>
            <person name="Sabat G."/>
            <person name="Salamov A."/>
            <person name="Samejima M."/>
            <person name="Schmutz J."/>
            <person name="Slot J.C."/>
            <person name="St John F."/>
            <person name="Stenlid J."/>
            <person name="Sun H."/>
            <person name="Sun S."/>
            <person name="Syed K."/>
            <person name="Tsang A."/>
            <person name="Wiebenga A."/>
            <person name="Young D."/>
            <person name="Pisabarro A."/>
            <person name="Eastwood D.C."/>
            <person name="Martin F."/>
            <person name="Cullen D."/>
            <person name="Grigoriev I.V."/>
            <person name="Hibbett D.S."/>
        </authorList>
    </citation>
    <scope>NUCLEOTIDE SEQUENCE [LARGE SCALE GENOMIC DNA]</scope>
    <source>
        <strain evidence="3">RWD-64-598 SS2</strain>
    </source>
</reference>
<feature type="region of interest" description="Disordered" evidence="1">
    <location>
        <begin position="98"/>
        <end position="128"/>
    </location>
</feature>
<sequence length="367" mass="40204">MANTILRAARALSRQSLASRSHAVFVAPSCRRQLHASLSVHAKRRKGSSSNADDLFGGLESDSLASIAEAELAAEAEAAAQAAEAAAAAEAHAARVADGTASSLSPEEEADLAASKDERRVRTRTNDPMGDFDTLYQFVHARTAPRAERMKSVEVKRAQMRRSTWRRLLGAVQTREELDKVAELFPRWRNLGRKFEPEDAEAFVRKCEVLNYPSLALRVFSDHTMYGFDLSSVHAARHLLYLLHTKPSLADAVAAASLFGVYDHPPVARDPYAGPFLLYACARAQDKNKDAQAVAGRLLGEVKSALTKGTAKDESEGLPLRSAWGAKSEASLARTVRRLERKLGEQGQDVQFLKDWTARREAAVKQV</sequence>
<proteinExistence type="predicted"/>
<dbReference type="RefSeq" id="XP_007772786.1">
    <property type="nucleotide sequence ID" value="XM_007774596.1"/>
</dbReference>
<accession>A0A5M3MDR6</accession>
<comment type="caution">
    <text evidence="2">The sequence shown here is derived from an EMBL/GenBank/DDBJ whole genome shotgun (WGS) entry which is preliminary data.</text>
</comment>
<dbReference type="OrthoDB" id="565731at2759"/>
<dbReference type="KEGG" id="cput:CONPUDRAFT_84501"/>
<dbReference type="GeneID" id="19210782"/>
<keyword evidence="3" id="KW-1185">Reference proteome</keyword>
<evidence type="ECO:0000313" key="2">
    <source>
        <dbReference type="EMBL" id="EIW77409.1"/>
    </source>
</evidence>
<name>A0A5M3MDR6_CONPW</name>
<dbReference type="AlphaFoldDB" id="A0A5M3MDR6"/>
<organism evidence="2 3">
    <name type="scientific">Coniophora puteana (strain RWD-64-598)</name>
    <name type="common">Brown rot fungus</name>
    <dbReference type="NCBI Taxonomy" id="741705"/>
    <lineage>
        <taxon>Eukaryota</taxon>
        <taxon>Fungi</taxon>
        <taxon>Dikarya</taxon>
        <taxon>Basidiomycota</taxon>
        <taxon>Agaricomycotina</taxon>
        <taxon>Agaricomycetes</taxon>
        <taxon>Agaricomycetidae</taxon>
        <taxon>Boletales</taxon>
        <taxon>Coniophorineae</taxon>
        <taxon>Coniophoraceae</taxon>
        <taxon>Coniophora</taxon>
    </lineage>
</organism>
<dbReference type="Proteomes" id="UP000053558">
    <property type="component" value="Unassembled WGS sequence"/>
</dbReference>